<sequence length="220" mass="24104">MSDSLTAIKALLGSDNFSDKVRGLNQLRALEPAEAFPLLKPLVNDANPRIRYAAVSQLDPVGKADLEQSLQLLRDRLFNDPEIDVQSVAADVIGGLKLTAAYPDLQKAYEETPEWLLQMSIVATLGEMGDRRGFDLLKIALDSENSLIRTAAISALGELGNPEALPLLASLVQDEDWQVRYRLALAVGHLEHPDRQSLLQQLAQDQVEQVANTAQELLTA</sequence>
<evidence type="ECO:0000256" key="1">
    <source>
        <dbReference type="ARBA" id="ARBA00009299"/>
    </source>
</evidence>
<name>P72807_SYNY3</name>
<dbReference type="STRING" id="1148.gene:10497679"/>
<dbReference type="InParanoid" id="P72807"/>
<dbReference type="PANTHER" id="PTHR12697:SF39">
    <property type="entry name" value="SLR1687 PROTEIN"/>
    <property type="match status" value="1"/>
</dbReference>
<evidence type="ECO:0000256" key="2">
    <source>
        <dbReference type="ARBA" id="ARBA00022549"/>
    </source>
</evidence>
<dbReference type="SMR" id="P72807"/>
<gene>
    <name evidence="5" type="ordered locus">sll1663</name>
</gene>
<dbReference type="PIR" id="S74670">
    <property type="entry name" value="S74670"/>
</dbReference>
<dbReference type="InterPro" id="IPR004155">
    <property type="entry name" value="PBS_lyase_HEAT"/>
</dbReference>
<evidence type="ECO:0000313" key="5">
    <source>
        <dbReference type="EMBL" id="BAA16822.1"/>
    </source>
</evidence>
<dbReference type="GO" id="GO:0016491">
    <property type="term" value="F:oxidoreductase activity"/>
    <property type="evidence" value="ECO:0000318"/>
    <property type="project" value="GO_Central"/>
</dbReference>
<dbReference type="eggNOG" id="COG1413">
    <property type="taxonomic scope" value="Bacteria"/>
</dbReference>
<keyword evidence="6" id="KW-1185">Reference proteome</keyword>
<protein>
    <submittedName>
        <fullName evidence="5">Sll1663 protein</fullName>
    </submittedName>
</protein>
<dbReference type="Pfam" id="PF13646">
    <property type="entry name" value="HEAT_2"/>
    <property type="match status" value="1"/>
</dbReference>
<evidence type="ECO:0000256" key="4">
    <source>
        <dbReference type="ARBA" id="ARBA00045876"/>
    </source>
</evidence>
<accession>P72807</accession>
<dbReference type="NCBIfam" id="NF045915">
    <property type="entry name" value="PhycobilmeDegNblB"/>
    <property type="match status" value="1"/>
</dbReference>
<dbReference type="InterPro" id="IPR011989">
    <property type="entry name" value="ARM-like"/>
</dbReference>
<dbReference type="PROSITE" id="PS50077">
    <property type="entry name" value="HEAT_REPEAT"/>
    <property type="match status" value="1"/>
</dbReference>
<reference evidence="5 6" key="2">
    <citation type="journal article" date="1996" name="DNA Res.">
        <title>Sequence analysis of the genome of the unicellular cyanobacterium Synechocystis sp. strain PCC6803. II. Sequence determination of the entire genome and assignment of potential protein-coding regions.</title>
        <authorList>
            <person name="Kaneko T."/>
            <person name="Sato S."/>
            <person name="Kotani H."/>
            <person name="Tanaka A."/>
            <person name="Asamizu E."/>
            <person name="Nakamura Y."/>
            <person name="Miyajima N."/>
            <person name="Hirosawa M."/>
            <person name="Sugiura M."/>
            <person name="Sasamoto S."/>
            <person name="Kimura T."/>
            <person name="Hosouchi T."/>
            <person name="Matsuno A."/>
            <person name="Muraki A."/>
            <person name="Nakazaki N."/>
            <person name="Naruo K."/>
            <person name="Okumura S."/>
            <person name="Shimpo S."/>
            <person name="Takeuchi C."/>
            <person name="Wada T."/>
            <person name="Watanabe A."/>
            <person name="Yamada M."/>
            <person name="Yasuda M."/>
            <person name="Tabata S."/>
        </authorList>
    </citation>
    <scope>NUCLEOTIDE SEQUENCE [LARGE SCALE GENOMIC DNA]</scope>
    <source>
        <strain evidence="6">ATCC 27184 / PCC 6803 / Kazusa</strain>
    </source>
</reference>
<dbReference type="KEGG" id="syn:sll1663"/>
<dbReference type="EMBL" id="BA000022">
    <property type="protein sequence ID" value="BAA16822.1"/>
    <property type="molecule type" value="Genomic_DNA"/>
</dbReference>
<comment type="similarity">
    <text evidence="1">Belongs to the CpcE/RpcE/PecE family.</text>
</comment>
<dbReference type="Proteomes" id="UP000001425">
    <property type="component" value="Chromosome"/>
</dbReference>
<dbReference type="SUPFAM" id="SSF48371">
    <property type="entry name" value="ARM repeat"/>
    <property type="match status" value="1"/>
</dbReference>
<proteinExistence type="inferred from homology"/>
<dbReference type="AlphaFoldDB" id="P72807"/>
<keyword evidence="2" id="KW-0042">Antenna complex</keyword>
<dbReference type="PANTHER" id="PTHR12697">
    <property type="entry name" value="PBS LYASE HEAT-LIKE PROTEIN"/>
    <property type="match status" value="1"/>
</dbReference>
<dbReference type="InterPro" id="IPR016024">
    <property type="entry name" value="ARM-type_fold"/>
</dbReference>
<dbReference type="PhylomeDB" id="P72807"/>
<evidence type="ECO:0000313" key="6">
    <source>
        <dbReference type="Proteomes" id="UP000001425"/>
    </source>
</evidence>
<reference evidence="5 6" key="1">
    <citation type="journal article" date="1995" name="DNA Res.">
        <title>Sequence analysis of the genome of the unicellular cyanobacterium Synechocystis sp. strain PCC6803. I. Sequence features in the 1 Mb region from map positions 64% to 92% of the genome.</title>
        <authorList>
            <person name="Kaneko T."/>
            <person name="Tanaka A."/>
            <person name="Sato S."/>
            <person name="Kotani H."/>
            <person name="Sazuka T."/>
            <person name="Miyajima N."/>
            <person name="Sugiura M."/>
            <person name="Tabata S."/>
        </authorList>
    </citation>
    <scope>NUCLEOTIDE SEQUENCE [LARGE SCALE GENOMIC DNA]</scope>
    <source>
        <strain evidence="6">ATCC 27184 / PCC 6803 / Kazusa</strain>
    </source>
</reference>
<dbReference type="GO" id="GO:0030089">
    <property type="term" value="C:phycobilisome"/>
    <property type="evidence" value="ECO:0007669"/>
    <property type="project" value="UniProtKB-KW"/>
</dbReference>
<evidence type="ECO:0000256" key="3">
    <source>
        <dbReference type="ARBA" id="ARBA00022738"/>
    </source>
</evidence>
<comment type="function">
    <text evidence="4">Catalyzes the hydroxylation of the N(6)-(4-aminobutyl)-L-lysine intermediate produced by deoxyhypusine synthase/DHPS on a critical lysine of the eukaryotic translation initiation factor 5A/eIF-5A. This is the second step of the post-translational modification of that lysine into an unusual amino acid residue named hypusine. Hypusination is unique to mature eIF-5A factor and is essential for its function.</text>
</comment>
<organism evidence="5 6">
    <name type="scientific">Synechocystis sp. (strain ATCC 27184 / PCC 6803 / Kazusa)</name>
    <dbReference type="NCBI Taxonomy" id="1111708"/>
    <lineage>
        <taxon>Bacteria</taxon>
        <taxon>Bacillati</taxon>
        <taxon>Cyanobacteriota</taxon>
        <taxon>Cyanophyceae</taxon>
        <taxon>Synechococcales</taxon>
        <taxon>Merismopediaceae</taxon>
        <taxon>Synechocystis</taxon>
    </lineage>
</organism>
<keyword evidence="3" id="KW-0605">Phycobilisome</keyword>
<dbReference type="EnsemblBacteria" id="BAA16822">
    <property type="protein sequence ID" value="BAA16822"/>
    <property type="gene ID" value="BAA16822"/>
</dbReference>
<dbReference type="SMART" id="SM00567">
    <property type="entry name" value="EZ_HEAT"/>
    <property type="match status" value="3"/>
</dbReference>
<dbReference type="InterPro" id="IPR021133">
    <property type="entry name" value="HEAT_type_2"/>
</dbReference>
<dbReference type="Gene3D" id="1.25.10.10">
    <property type="entry name" value="Leucine-rich Repeat Variant"/>
    <property type="match status" value="1"/>
</dbReference>
<dbReference type="PaxDb" id="1148-1651895"/>